<proteinExistence type="predicted"/>
<name>A0A928ZRV5_LEPEC</name>
<organism evidence="1 2">
    <name type="scientific">Leptolyngbya cf. ectocarpi LEGE 11479</name>
    <dbReference type="NCBI Taxonomy" id="1828722"/>
    <lineage>
        <taxon>Bacteria</taxon>
        <taxon>Bacillati</taxon>
        <taxon>Cyanobacteriota</taxon>
        <taxon>Cyanophyceae</taxon>
        <taxon>Leptolyngbyales</taxon>
        <taxon>Leptolyngbyaceae</taxon>
        <taxon>Leptolyngbya group</taxon>
        <taxon>Leptolyngbya</taxon>
    </lineage>
</organism>
<evidence type="ECO:0000313" key="2">
    <source>
        <dbReference type="Proteomes" id="UP000615026"/>
    </source>
</evidence>
<evidence type="ECO:0000313" key="1">
    <source>
        <dbReference type="EMBL" id="MBE9067108.1"/>
    </source>
</evidence>
<accession>A0A928ZRV5</accession>
<gene>
    <name evidence="1" type="ORF">IQ260_10620</name>
</gene>
<protein>
    <submittedName>
        <fullName evidence="1">Uncharacterized protein</fullName>
    </submittedName>
</protein>
<reference evidence="1" key="1">
    <citation type="submission" date="2020-10" db="EMBL/GenBank/DDBJ databases">
        <authorList>
            <person name="Castelo-Branco R."/>
            <person name="Eusebio N."/>
            <person name="Adriana R."/>
            <person name="Vieira A."/>
            <person name="Brugerolle De Fraissinette N."/>
            <person name="Rezende De Castro R."/>
            <person name="Schneider M.P."/>
            <person name="Vasconcelos V."/>
            <person name="Leao P.N."/>
        </authorList>
    </citation>
    <scope>NUCLEOTIDE SEQUENCE</scope>
    <source>
        <strain evidence="1">LEGE 11479</strain>
    </source>
</reference>
<dbReference type="RefSeq" id="WP_193993078.1">
    <property type="nucleotide sequence ID" value="NZ_JADEXP010000076.1"/>
</dbReference>
<comment type="caution">
    <text evidence="1">The sequence shown here is derived from an EMBL/GenBank/DDBJ whole genome shotgun (WGS) entry which is preliminary data.</text>
</comment>
<dbReference type="AlphaFoldDB" id="A0A928ZRV5"/>
<sequence length="100" mass="11616">MISFDSEHLRLIWSMVETHSRMLASLNDEAICFWLLKKLKDTIYLSPDEMGELKAYILSRRHLIRDITNSQSYSDNYSSAQLSNNTYHGKGVELPYDEAV</sequence>
<keyword evidence="2" id="KW-1185">Reference proteome</keyword>
<dbReference type="EMBL" id="JADEXP010000076">
    <property type="protein sequence ID" value="MBE9067108.1"/>
    <property type="molecule type" value="Genomic_DNA"/>
</dbReference>
<dbReference type="Proteomes" id="UP000615026">
    <property type="component" value="Unassembled WGS sequence"/>
</dbReference>